<dbReference type="EMBL" id="CM042047">
    <property type="protein sequence ID" value="KAI3770854.1"/>
    <property type="molecule type" value="Genomic_DNA"/>
</dbReference>
<keyword evidence="2" id="KW-1185">Reference proteome</keyword>
<gene>
    <name evidence="1" type="ORF">L6452_02002</name>
</gene>
<protein>
    <submittedName>
        <fullName evidence="1">Uncharacterized protein</fullName>
    </submittedName>
</protein>
<evidence type="ECO:0000313" key="2">
    <source>
        <dbReference type="Proteomes" id="UP001055879"/>
    </source>
</evidence>
<comment type="caution">
    <text evidence="1">The sequence shown here is derived from an EMBL/GenBank/DDBJ whole genome shotgun (WGS) entry which is preliminary data.</text>
</comment>
<accession>A0ACB9FIB7</accession>
<sequence>MSRDLLSKGSKSKPPVLQADEYPQWRKKMINFLNKQDKKLMNSIIDGPHFAHVTVARIPTTDTNPEIPERYIARDLIQYIEQDRELVERDAQALTFLIMAIPNDIFNRVDSRESAKDIWDELEKRNGVQKSESEINFKFIKNLQPDWDVYTIQMQINKDMDEEKLNDLFCDLNHHEDKVKEQAAINKELHQLKDKQKKVEDSLALLAQGKGKLIKGSSVFAKASNKKALMSSLIESSESSEEDIQEGSEDDELTEFPEKLALLTSSFHKKFGRKKFYNKPKYDSYKSSKYRGKFEKEKE</sequence>
<reference evidence="1 2" key="2">
    <citation type="journal article" date="2022" name="Mol. Ecol. Resour.">
        <title>The genomes of chicory, endive, great burdock and yacon provide insights into Asteraceae paleo-polyploidization history and plant inulin production.</title>
        <authorList>
            <person name="Fan W."/>
            <person name="Wang S."/>
            <person name="Wang H."/>
            <person name="Wang A."/>
            <person name="Jiang F."/>
            <person name="Liu H."/>
            <person name="Zhao H."/>
            <person name="Xu D."/>
            <person name="Zhang Y."/>
        </authorList>
    </citation>
    <scope>NUCLEOTIDE SEQUENCE [LARGE SCALE GENOMIC DNA]</scope>
    <source>
        <strain evidence="2">cv. Niubang</strain>
    </source>
</reference>
<evidence type="ECO:0000313" key="1">
    <source>
        <dbReference type="EMBL" id="KAI3770854.1"/>
    </source>
</evidence>
<reference evidence="2" key="1">
    <citation type="journal article" date="2022" name="Mol. Ecol. Resour.">
        <title>The genomes of chicory, endive, great burdock and yacon provide insights into Asteraceae palaeo-polyploidization history and plant inulin production.</title>
        <authorList>
            <person name="Fan W."/>
            <person name="Wang S."/>
            <person name="Wang H."/>
            <person name="Wang A."/>
            <person name="Jiang F."/>
            <person name="Liu H."/>
            <person name="Zhao H."/>
            <person name="Xu D."/>
            <person name="Zhang Y."/>
        </authorList>
    </citation>
    <scope>NUCLEOTIDE SEQUENCE [LARGE SCALE GENOMIC DNA]</scope>
    <source>
        <strain evidence="2">cv. Niubang</strain>
    </source>
</reference>
<name>A0ACB9FIB7_ARCLA</name>
<dbReference type="Proteomes" id="UP001055879">
    <property type="component" value="Linkage Group LG01"/>
</dbReference>
<proteinExistence type="predicted"/>
<organism evidence="1 2">
    <name type="scientific">Arctium lappa</name>
    <name type="common">Greater burdock</name>
    <name type="synonym">Lappa major</name>
    <dbReference type="NCBI Taxonomy" id="4217"/>
    <lineage>
        <taxon>Eukaryota</taxon>
        <taxon>Viridiplantae</taxon>
        <taxon>Streptophyta</taxon>
        <taxon>Embryophyta</taxon>
        <taxon>Tracheophyta</taxon>
        <taxon>Spermatophyta</taxon>
        <taxon>Magnoliopsida</taxon>
        <taxon>eudicotyledons</taxon>
        <taxon>Gunneridae</taxon>
        <taxon>Pentapetalae</taxon>
        <taxon>asterids</taxon>
        <taxon>campanulids</taxon>
        <taxon>Asterales</taxon>
        <taxon>Asteraceae</taxon>
        <taxon>Carduoideae</taxon>
        <taxon>Cardueae</taxon>
        <taxon>Arctiinae</taxon>
        <taxon>Arctium</taxon>
    </lineage>
</organism>